<dbReference type="EMBL" id="JXTC01000125">
    <property type="protein sequence ID" value="PON86864.1"/>
    <property type="molecule type" value="Genomic_DNA"/>
</dbReference>
<keyword evidence="3" id="KW-1185">Reference proteome</keyword>
<sequence>MRNRNKVSIGEPTKGSLLKPALQNDQRTRLNTRKKARGILATDLTSSVGSHLAGTNEPWHYLREGKETNERARAGSRRRCVPRELRVLRYVKMTWQQISRLSHR</sequence>
<reference evidence="3" key="1">
    <citation type="submission" date="2016-06" db="EMBL/GenBank/DDBJ databases">
        <title>Parallel loss of symbiosis genes in relatives of nitrogen-fixing non-legume Parasponia.</title>
        <authorList>
            <person name="Van Velzen R."/>
            <person name="Holmer R."/>
            <person name="Bu F."/>
            <person name="Rutten L."/>
            <person name="Van Zeijl A."/>
            <person name="Liu W."/>
            <person name="Santuari L."/>
            <person name="Cao Q."/>
            <person name="Sharma T."/>
            <person name="Shen D."/>
            <person name="Roswanjaya Y."/>
            <person name="Wardhani T."/>
            <person name="Kalhor M.S."/>
            <person name="Jansen J."/>
            <person name="Van den Hoogen J."/>
            <person name="Gungor B."/>
            <person name="Hartog M."/>
            <person name="Hontelez J."/>
            <person name="Verver J."/>
            <person name="Yang W.-C."/>
            <person name="Schijlen E."/>
            <person name="Repin R."/>
            <person name="Schilthuizen M."/>
            <person name="Schranz E."/>
            <person name="Heidstra R."/>
            <person name="Miyata K."/>
            <person name="Fedorova E."/>
            <person name="Kohlen W."/>
            <person name="Bisseling T."/>
            <person name="Smit S."/>
            <person name="Geurts R."/>
        </authorList>
    </citation>
    <scope>NUCLEOTIDE SEQUENCE [LARGE SCALE GENOMIC DNA]</scope>
    <source>
        <strain evidence="3">cv. RG33-2</strain>
    </source>
</reference>
<organism evidence="2 3">
    <name type="scientific">Trema orientale</name>
    <name type="common">Charcoal tree</name>
    <name type="synonym">Celtis orientalis</name>
    <dbReference type="NCBI Taxonomy" id="63057"/>
    <lineage>
        <taxon>Eukaryota</taxon>
        <taxon>Viridiplantae</taxon>
        <taxon>Streptophyta</taxon>
        <taxon>Embryophyta</taxon>
        <taxon>Tracheophyta</taxon>
        <taxon>Spermatophyta</taxon>
        <taxon>Magnoliopsida</taxon>
        <taxon>eudicotyledons</taxon>
        <taxon>Gunneridae</taxon>
        <taxon>Pentapetalae</taxon>
        <taxon>rosids</taxon>
        <taxon>fabids</taxon>
        <taxon>Rosales</taxon>
        <taxon>Cannabaceae</taxon>
        <taxon>Trema</taxon>
    </lineage>
</organism>
<name>A0A2P5EMT1_TREOI</name>
<proteinExistence type="predicted"/>
<evidence type="ECO:0000313" key="3">
    <source>
        <dbReference type="Proteomes" id="UP000237000"/>
    </source>
</evidence>
<accession>A0A2P5EMT1</accession>
<evidence type="ECO:0000256" key="1">
    <source>
        <dbReference type="SAM" id="MobiDB-lite"/>
    </source>
</evidence>
<evidence type="ECO:0000313" key="2">
    <source>
        <dbReference type="EMBL" id="PON86864.1"/>
    </source>
</evidence>
<dbReference type="OrthoDB" id="10576787at2759"/>
<gene>
    <name evidence="2" type="ORF">TorRG33x02_173900</name>
</gene>
<dbReference type="Proteomes" id="UP000237000">
    <property type="component" value="Unassembled WGS sequence"/>
</dbReference>
<comment type="caution">
    <text evidence="2">The sequence shown here is derived from an EMBL/GenBank/DDBJ whole genome shotgun (WGS) entry which is preliminary data.</text>
</comment>
<dbReference type="AlphaFoldDB" id="A0A2P5EMT1"/>
<dbReference type="InParanoid" id="A0A2P5EMT1"/>
<feature type="region of interest" description="Disordered" evidence="1">
    <location>
        <begin position="1"/>
        <end position="20"/>
    </location>
</feature>
<protein>
    <submittedName>
        <fullName evidence="2">Uncharacterized protein</fullName>
    </submittedName>
</protein>